<keyword evidence="3" id="KW-1185">Reference proteome</keyword>
<proteinExistence type="predicted"/>
<evidence type="ECO:0000313" key="3">
    <source>
        <dbReference type="Proteomes" id="UP001156881"/>
    </source>
</evidence>
<reference evidence="3" key="1">
    <citation type="journal article" date="2019" name="Int. J. Syst. Evol. Microbiol.">
        <title>The Global Catalogue of Microorganisms (GCM) 10K type strain sequencing project: providing services to taxonomists for standard genome sequencing and annotation.</title>
        <authorList>
            <consortium name="The Broad Institute Genomics Platform"/>
            <consortium name="The Broad Institute Genome Sequencing Center for Infectious Disease"/>
            <person name="Wu L."/>
            <person name="Ma J."/>
        </authorList>
    </citation>
    <scope>NUCLEOTIDE SEQUENCE [LARGE SCALE GENOMIC DNA]</scope>
    <source>
        <strain evidence="3">NBRC 107710</strain>
    </source>
</reference>
<organism evidence="2 3">
    <name type="scientific">Methylobacterium brachythecii</name>
    <dbReference type="NCBI Taxonomy" id="1176177"/>
    <lineage>
        <taxon>Bacteria</taxon>
        <taxon>Pseudomonadati</taxon>
        <taxon>Pseudomonadota</taxon>
        <taxon>Alphaproteobacteria</taxon>
        <taxon>Hyphomicrobiales</taxon>
        <taxon>Methylobacteriaceae</taxon>
        <taxon>Methylobacterium</taxon>
    </lineage>
</organism>
<dbReference type="PANTHER" id="PTHR37477:SF1">
    <property type="entry name" value="COBALT-PRECORRIN-5A HYDROLASE"/>
    <property type="match status" value="1"/>
</dbReference>
<keyword evidence="2" id="KW-0808">Transferase</keyword>
<evidence type="ECO:0000259" key="1">
    <source>
        <dbReference type="Pfam" id="PF01890"/>
    </source>
</evidence>
<protein>
    <submittedName>
        <fullName evidence="2">Precorrin methylase</fullName>
    </submittedName>
</protein>
<dbReference type="Proteomes" id="UP001156881">
    <property type="component" value="Unassembled WGS sequence"/>
</dbReference>
<comment type="caution">
    <text evidence="2">The sequence shown here is derived from an EMBL/GenBank/DDBJ whole genome shotgun (WGS) entry which is preliminary data.</text>
</comment>
<dbReference type="Gene3D" id="3.30.420.180">
    <property type="entry name" value="CobE/GbiG C-terminal domain"/>
    <property type="match status" value="1"/>
</dbReference>
<dbReference type="SUPFAM" id="SSF159664">
    <property type="entry name" value="CobE/GbiG C-terminal domain-like"/>
    <property type="match status" value="1"/>
</dbReference>
<dbReference type="Pfam" id="PF01890">
    <property type="entry name" value="CbiG_C"/>
    <property type="match status" value="1"/>
</dbReference>
<name>A0ABQ6D057_9HYPH</name>
<feature type="domain" description="CobE/GbiG C-terminal" evidence="1">
    <location>
        <begin position="14"/>
        <end position="134"/>
    </location>
</feature>
<dbReference type="PANTHER" id="PTHR37477">
    <property type="entry name" value="COBALT-PRECORRIN-5A HYDROLASE"/>
    <property type="match status" value="1"/>
</dbReference>
<dbReference type="GO" id="GO:0032259">
    <property type="term" value="P:methylation"/>
    <property type="evidence" value="ECO:0007669"/>
    <property type="project" value="UniProtKB-KW"/>
</dbReference>
<sequence length="138" mass="13683">MGLDEAVSRPPREIVAGVGFRHATQADEIVMLVREGLAAAGHAPDRLLALATAEDRAGESPLREAADALGCPVIGVSPEALRAVDACVPTRSARMEAERGIGSLAEAAALAGAGAGAVLILPRIASAGATLALAGVSA</sequence>
<dbReference type="InterPro" id="IPR052553">
    <property type="entry name" value="CbiG_hydrolase"/>
</dbReference>
<dbReference type="InterPro" id="IPR036518">
    <property type="entry name" value="CobE/GbiG_C_sf"/>
</dbReference>
<evidence type="ECO:0000313" key="2">
    <source>
        <dbReference type="EMBL" id="GLS42040.1"/>
    </source>
</evidence>
<dbReference type="InterPro" id="IPR002750">
    <property type="entry name" value="CobE/GbiG_C"/>
</dbReference>
<dbReference type="GO" id="GO:0008168">
    <property type="term" value="F:methyltransferase activity"/>
    <property type="evidence" value="ECO:0007669"/>
    <property type="project" value="UniProtKB-KW"/>
</dbReference>
<keyword evidence="2" id="KW-0489">Methyltransferase</keyword>
<dbReference type="EMBL" id="BSPG01000001">
    <property type="protein sequence ID" value="GLS42040.1"/>
    <property type="molecule type" value="Genomic_DNA"/>
</dbReference>
<gene>
    <name evidence="2" type="primary">cobE</name>
    <name evidence="2" type="ORF">GCM10007884_00250</name>
</gene>
<accession>A0ABQ6D057</accession>